<name>A0AAD7D3R6_MYCRO</name>
<dbReference type="Gene3D" id="2.80.10.50">
    <property type="match status" value="1"/>
</dbReference>
<feature type="region of interest" description="Disordered" evidence="1">
    <location>
        <begin position="193"/>
        <end position="213"/>
    </location>
</feature>
<organism evidence="2 3">
    <name type="scientific">Mycena rosella</name>
    <name type="common">Pink bonnet</name>
    <name type="synonym">Agaricus rosellus</name>
    <dbReference type="NCBI Taxonomy" id="1033263"/>
    <lineage>
        <taxon>Eukaryota</taxon>
        <taxon>Fungi</taxon>
        <taxon>Dikarya</taxon>
        <taxon>Basidiomycota</taxon>
        <taxon>Agaricomycotina</taxon>
        <taxon>Agaricomycetes</taxon>
        <taxon>Agaricomycetidae</taxon>
        <taxon>Agaricales</taxon>
        <taxon>Marasmiineae</taxon>
        <taxon>Mycenaceae</taxon>
        <taxon>Mycena</taxon>
    </lineage>
</organism>
<protein>
    <submittedName>
        <fullName evidence="2">Uncharacterized protein</fullName>
    </submittedName>
</protein>
<dbReference type="EMBL" id="JARKIE010000141">
    <property type="protein sequence ID" value="KAJ7677167.1"/>
    <property type="molecule type" value="Genomic_DNA"/>
</dbReference>
<feature type="compositionally biased region" description="Low complexity" evidence="1">
    <location>
        <begin position="196"/>
        <end position="213"/>
    </location>
</feature>
<gene>
    <name evidence="2" type="ORF">B0H17DRAFT_1139814</name>
</gene>
<accession>A0AAD7D3R6</accession>
<comment type="caution">
    <text evidence="2">The sequence shown here is derived from an EMBL/GenBank/DDBJ whole genome shotgun (WGS) entry which is preliminary data.</text>
</comment>
<proteinExistence type="predicted"/>
<dbReference type="AlphaFoldDB" id="A0AAD7D3R6"/>
<evidence type="ECO:0000313" key="3">
    <source>
        <dbReference type="Proteomes" id="UP001221757"/>
    </source>
</evidence>
<evidence type="ECO:0000256" key="1">
    <source>
        <dbReference type="SAM" id="MobiDB-lite"/>
    </source>
</evidence>
<dbReference type="Proteomes" id="UP001221757">
    <property type="component" value="Unassembled WGS sequence"/>
</dbReference>
<evidence type="ECO:0000313" key="2">
    <source>
        <dbReference type="EMBL" id="KAJ7677167.1"/>
    </source>
</evidence>
<reference evidence="2" key="1">
    <citation type="submission" date="2023-03" db="EMBL/GenBank/DDBJ databases">
        <title>Massive genome expansion in bonnet fungi (Mycena s.s.) driven by repeated elements and novel gene families across ecological guilds.</title>
        <authorList>
            <consortium name="Lawrence Berkeley National Laboratory"/>
            <person name="Harder C.B."/>
            <person name="Miyauchi S."/>
            <person name="Viragh M."/>
            <person name="Kuo A."/>
            <person name="Thoen E."/>
            <person name="Andreopoulos B."/>
            <person name="Lu D."/>
            <person name="Skrede I."/>
            <person name="Drula E."/>
            <person name="Henrissat B."/>
            <person name="Morin E."/>
            <person name="Kohler A."/>
            <person name="Barry K."/>
            <person name="LaButti K."/>
            <person name="Morin E."/>
            <person name="Salamov A."/>
            <person name="Lipzen A."/>
            <person name="Mereny Z."/>
            <person name="Hegedus B."/>
            <person name="Baldrian P."/>
            <person name="Stursova M."/>
            <person name="Weitz H."/>
            <person name="Taylor A."/>
            <person name="Grigoriev I.V."/>
            <person name="Nagy L.G."/>
            <person name="Martin F."/>
            <person name="Kauserud H."/>
        </authorList>
    </citation>
    <scope>NUCLEOTIDE SEQUENCE</scope>
    <source>
        <strain evidence="2">CBHHK067</strain>
    </source>
</reference>
<sequence>MEAQEGPNPVIGKKRSEMLIIRPRHLASTIRPLPHLRAMCLKSVVFLALLAVTNAADILTFKITDFQGSSVDLTGGSPSPLTPVQSFTTSTNQSQNASQRFVPLLYTYQRPQWLFIYAMNGDENEYRVINAAGRSILSYTSDNYETPGPAIHAQIVGNQNVSTFWDIMPVSKGSVESYFIEKRTGLAMTAWPAGKGSSRSSPVSNSVPGVQFI</sequence>
<keyword evidence="3" id="KW-1185">Reference proteome</keyword>